<dbReference type="GO" id="GO:0005524">
    <property type="term" value="F:ATP binding"/>
    <property type="evidence" value="ECO:0007669"/>
    <property type="project" value="UniProtKB-KW"/>
</dbReference>
<keyword evidence="2" id="KW-0813">Transport</keyword>
<dbReference type="PANTHER" id="PTHR43335">
    <property type="entry name" value="ABC TRANSPORTER, ATP-BINDING PROTEIN"/>
    <property type="match status" value="1"/>
</dbReference>
<dbReference type="PANTHER" id="PTHR43335:SF2">
    <property type="entry name" value="ABC TRANSPORTER, ATP-BINDING PROTEIN"/>
    <property type="match status" value="1"/>
</dbReference>
<dbReference type="PROSITE" id="PS50893">
    <property type="entry name" value="ABC_TRANSPORTER_2"/>
    <property type="match status" value="1"/>
</dbReference>
<dbReference type="Pfam" id="PF00005">
    <property type="entry name" value="ABC_tran"/>
    <property type="match status" value="1"/>
</dbReference>
<sequence length="223" mass="23600">MAEVLVRLRRVCRFYGERAVLKNIDLELVPGQVTLVVGPNGAGKSTLLRLVAGLLPPSEGEVETELPSGGIGYLGHRTLIYPKLTARANLAFWQSMFGQPRDDAAVTAVLSRVGLVGFADEEAGVFSRGMSQRLSLARVFLTAPRLLLLDEPASGLDPASAVWLRREIRAVADAGASVAWVSHNIAADLAACDRVVRIDGHRVAYDGPAAGFDAAALAGEGVC</sequence>
<evidence type="ECO:0000259" key="5">
    <source>
        <dbReference type="PROSITE" id="PS50893"/>
    </source>
</evidence>
<evidence type="ECO:0000256" key="2">
    <source>
        <dbReference type="ARBA" id="ARBA00022448"/>
    </source>
</evidence>
<evidence type="ECO:0000256" key="1">
    <source>
        <dbReference type="ARBA" id="ARBA00005417"/>
    </source>
</evidence>
<gene>
    <name evidence="6" type="ORF">C3Y92_10825</name>
</gene>
<accession>A0A4P6HR04</accession>
<dbReference type="SUPFAM" id="SSF52540">
    <property type="entry name" value="P-loop containing nucleoside triphosphate hydrolases"/>
    <property type="match status" value="1"/>
</dbReference>
<evidence type="ECO:0000256" key="4">
    <source>
        <dbReference type="ARBA" id="ARBA00022840"/>
    </source>
</evidence>
<dbReference type="GO" id="GO:0016887">
    <property type="term" value="F:ATP hydrolysis activity"/>
    <property type="evidence" value="ECO:0007669"/>
    <property type="project" value="InterPro"/>
</dbReference>
<name>A0A4P6HR04_9BACT</name>
<dbReference type="InterPro" id="IPR003439">
    <property type="entry name" value="ABC_transporter-like_ATP-bd"/>
</dbReference>
<evidence type="ECO:0000313" key="7">
    <source>
        <dbReference type="Proteomes" id="UP000293296"/>
    </source>
</evidence>
<keyword evidence="7" id="KW-1185">Reference proteome</keyword>
<dbReference type="AlphaFoldDB" id="A0A4P6HR04"/>
<dbReference type="EMBL" id="CP026538">
    <property type="protein sequence ID" value="QAZ67688.1"/>
    <property type="molecule type" value="Genomic_DNA"/>
</dbReference>
<dbReference type="SMART" id="SM00382">
    <property type="entry name" value="AAA"/>
    <property type="match status" value="1"/>
</dbReference>
<dbReference type="RefSeq" id="WP_129352490.1">
    <property type="nucleotide sequence ID" value="NZ_CP026538.1"/>
</dbReference>
<dbReference type="InterPro" id="IPR027417">
    <property type="entry name" value="P-loop_NTPase"/>
</dbReference>
<comment type="similarity">
    <text evidence="1">Belongs to the ABC transporter superfamily.</text>
</comment>
<dbReference type="OrthoDB" id="9809450at2"/>
<evidence type="ECO:0000256" key="3">
    <source>
        <dbReference type="ARBA" id="ARBA00022741"/>
    </source>
</evidence>
<keyword evidence="4 6" id="KW-0067">ATP-binding</keyword>
<dbReference type="Proteomes" id="UP000293296">
    <property type="component" value="Chromosome"/>
</dbReference>
<proteinExistence type="inferred from homology"/>
<organism evidence="6 7">
    <name type="scientific">Solidesulfovibrio carbinolicus</name>
    <dbReference type="NCBI Taxonomy" id="296842"/>
    <lineage>
        <taxon>Bacteria</taxon>
        <taxon>Pseudomonadati</taxon>
        <taxon>Thermodesulfobacteriota</taxon>
        <taxon>Desulfovibrionia</taxon>
        <taxon>Desulfovibrionales</taxon>
        <taxon>Desulfovibrionaceae</taxon>
        <taxon>Solidesulfovibrio</taxon>
    </lineage>
</organism>
<evidence type="ECO:0000313" key="6">
    <source>
        <dbReference type="EMBL" id="QAZ67688.1"/>
    </source>
</evidence>
<feature type="domain" description="ABC transporter" evidence="5">
    <location>
        <begin position="6"/>
        <end position="217"/>
    </location>
</feature>
<dbReference type="Gene3D" id="3.40.50.300">
    <property type="entry name" value="P-loop containing nucleotide triphosphate hydrolases"/>
    <property type="match status" value="1"/>
</dbReference>
<dbReference type="KEGG" id="dcb:C3Y92_10825"/>
<reference evidence="6 7" key="1">
    <citation type="submission" date="2018-02" db="EMBL/GenBank/DDBJ databases">
        <title>Genome sequence of Desulfovibrio carbinolicus DSM 3852.</title>
        <authorList>
            <person name="Wilbanks E."/>
            <person name="Skennerton C.T."/>
            <person name="Orphan V.J."/>
        </authorList>
    </citation>
    <scope>NUCLEOTIDE SEQUENCE [LARGE SCALE GENOMIC DNA]</scope>
    <source>
        <strain evidence="6 7">DSM 3852</strain>
    </source>
</reference>
<dbReference type="InterPro" id="IPR003593">
    <property type="entry name" value="AAA+_ATPase"/>
</dbReference>
<protein>
    <submittedName>
        <fullName evidence="6">ABC transporter ATP-binding protein</fullName>
    </submittedName>
</protein>
<keyword evidence="3" id="KW-0547">Nucleotide-binding</keyword>